<feature type="compositionally biased region" description="Low complexity" evidence="1">
    <location>
        <begin position="192"/>
        <end position="205"/>
    </location>
</feature>
<organism evidence="2 3">
    <name type="scientific">Paspalum notatum var. saurae</name>
    <dbReference type="NCBI Taxonomy" id="547442"/>
    <lineage>
        <taxon>Eukaryota</taxon>
        <taxon>Viridiplantae</taxon>
        <taxon>Streptophyta</taxon>
        <taxon>Embryophyta</taxon>
        <taxon>Tracheophyta</taxon>
        <taxon>Spermatophyta</taxon>
        <taxon>Magnoliopsida</taxon>
        <taxon>Liliopsida</taxon>
        <taxon>Poales</taxon>
        <taxon>Poaceae</taxon>
        <taxon>PACMAD clade</taxon>
        <taxon>Panicoideae</taxon>
        <taxon>Andropogonodae</taxon>
        <taxon>Paspaleae</taxon>
        <taxon>Paspalinae</taxon>
        <taxon>Paspalum</taxon>
    </lineage>
</organism>
<proteinExistence type="predicted"/>
<feature type="compositionally biased region" description="Basic and acidic residues" evidence="1">
    <location>
        <begin position="158"/>
        <end position="167"/>
    </location>
</feature>
<reference evidence="2 3" key="1">
    <citation type="submission" date="2024-02" db="EMBL/GenBank/DDBJ databases">
        <title>High-quality chromosome-scale genome assembly of Pensacola bahiagrass (Paspalum notatum Flugge var. saurae).</title>
        <authorList>
            <person name="Vega J.M."/>
            <person name="Podio M."/>
            <person name="Orjuela J."/>
            <person name="Siena L.A."/>
            <person name="Pessino S.C."/>
            <person name="Combes M.C."/>
            <person name="Mariac C."/>
            <person name="Albertini E."/>
            <person name="Pupilli F."/>
            <person name="Ortiz J.P.A."/>
            <person name="Leblanc O."/>
        </authorList>
    </citation>
    <scope>NUCLEOTIDE SEQUENCE [LARGE SCALE GENOMIC DNA]</scope>
    <source>
        <strain evidence="2">R1</strain>
        <tissue evidence="2">Leaf</tissue>
    </source>
</reference>
<dbReference type="Proteomes" id="UP001341281">
    <property type="component" value="Chromosome 02"/>
</dbReference>
<feature type="compositionally biased region" description="Basic residues" evidence="1">
    <location>
        <begin position="211"/>
        <end position="235"/>
    </location>
</feature>
<feature type="region of interest" description="Disordered" evidence="1">
    <location>
        <begin position="158"/>
        <end position="235"/>
    </location>
</feature>
<gene>
    <name evidence="2" type="ORF">U9M48_011029</name>
</gene>
<evidence type="ECO:0000313" key="2">
    <source>
        <dbReference type="EMBL" id="WVZ61107.1"/>
    </source>
</evidence>
<dbReference type="AlphaFoldDB" id="A0AAQ3WGX9"/>
<dbReference type="EMBL" id="CP144746">
    <property type="protein sequence ID" value="WVZ61107.1"/>
    <property type="molecule type" value="Genomic_DNA"/>
</dbReference>
<dbReference type="Pfam" id="PF14223">
    <property type="entry name" value="Retrotran_gag_2"/>
    <property type="match status" value="1"/>
</dbReference>
<dbReference type="PANTHER" id="PTHR35317">
    <property type="entry name" value="OS04G0629600 PROTEIN"/>
    <property type="match status" value="1"/>
</dbReference>
<name>A0AAQ3WGX9_PASNO</name>
<evidence type="ECO:0000256" key="1">
    <source>
        <dbReference type="SAM" id="MobiDB-lite"/>
    </source>
</evidence>
<sequence>MALDVLASAVPAEMVATVANKETAKAAWDAIKTMRVGDERARKSTAQHMRRQFDLATSKEDENIEDYSMRLSGMVAQLVTLGVTLDEPMVVGKFLRSVPARFKQIVVAIKTLLDVSTLTLEDATGRLKAAEEELEAPPPSVHHNGKLYLTEEAWEAKWKQRETEKSSADGGNGGSGRRGGKRRGGRGGNAGAGSSSSSGSGNSVDKVGRNQCRKCGRSPRRSKPTWPRRRRPSCC</sequence>
<keyword evidence="3" id="KW-1185">Reference proteome</keyword>
<evidence type="ECO:0000313" key="3">
    <source>
        <dbReference type="Proteomes" id="UP001341281"/>
    </source>
</evidence>
<protein>
    <submittedName>
        <fullName evidence="2">Uncharacterized protein</fullName>
    </submittedName>
</protein>
<dbReference type="PANTHER" id="PTHR35317:SF38">
    <property type="entry name" value="RNA-DIRECTED DNA POLYMERASE"/>
    <property type="match status" value="1"/>
</dbReference>
<accession>A0AAQ3WGX9</accession>